<feature type="region of interest" description="Disordered" evidence="1">
    <location>
        <begin position="1"/>
        <end position="22"/>
    </location>
</feature>
<keyword evidence="3" id="KW-1185">Reference proteome</keyword>
<accession>A0A6V7HND8</accession>
<dbReference type="Proteomes" id="UP000752696">
    <property type="component" value="Unassembled WGS sequence"/>
</dbReference>
<dbReference type="OrthoDB" id="7615244at2759"/>
<dbReference type="EMBL" id="CAJDYZ010013102">
    <property type="protein sequence ID" value="CAD1480921.1"/>
    <property type="molecule type" value="Genomic_DNA"/>
</dbReference>
<reference evidence="2" key="1">
    <citation type="submission" date="2020-07" db="EMBL/GenBank/DDBJ databases">
        <authorList>
            <person name="Nazaruddin N."/>
        </authorList>
    </citation>
    <scope>NUCLEOTIDE SEQUENCE</scope>
</reference>
<organism evidence="2 3">
    <name type="scientific">Heterotrigona itama</name>
    <dbReference type="NCBI Taxonomy" id="395501"/>
    <lineage>
        <taxon>Eukaryota</taxon>
        <taxon>Metazoa</taxon>
        <taxon>Ecdysozoa</taxon>
        <taxon>Arthropoda</taxon>
        <taxon>Hexapoda</taxon>
        <taxon>Insecta</taxon>
        <taxon>Pterygota</taxon>
        <taxon>Neoptera</taxon>
        <taxon>Endopterygota</taxon>
        <taxon>Hymenoptera</taxon>
        <taxon>Apocrita</taxon>
        <taxon>Aculeata</taxon>
        <taxon>Apoidea</taxon>
        <taxon>Anthophila</taxon>
        <taxon>Apidae</taxon>
        <taxon>Heterotrigona</taxon>
    </lineage>
</organism>
<comment type="caution">
    <text evidence="2">The sequence shown here is derived from an EMBL/GenBank/DDBJ whole genome shotgun (WGS) entry which is preliminary data.</text>
</comment>
<name>A0A6V7HND8_9HYME</name>
<protein>
    <submittedName>
        <fullName evidence="2">Uncharacterized protein</fullName>
    </submittedName>
</protein>
<gene>
    <name evidence="2" type="ORF">MHI_LOCUS970954</name>
</gene>
<feature type="region of interest" description="Disordered" evidence="1">
    <location>
        <begin position="57"/>
        <end position="114"/>
    </location>
</feature>
<evidence type="ECO:0000256" key="1">
    <source>
        <dbReference type="SAM" id="MobiDB-lite"/>
    </source>
</evidence>
<feature type="compositionally biased region" description="Polar residues" evidence="1">
    <location>
        <begin position="60"/>
        <end position="91"/>
    </location>
</feature>
<dbReference type="AlphaFoldDB" id="A0A6V7HND8"/>
<evidence type="ECO:0000313" key="3">
    <source>
        <dbReference type="Proteomes" id="UP000752696"/>
    </source>
</evidence>
<evidence type="ECO:0000313" key="2">
    <source>
        <dbReference type="EMBL" id="CAD1480921.1"/>
    </source>
</evidence>
<sequence>MARRQSRLTTVRDNEFESDDSDCLEDIEQQFQRMCASEIESGEDLEDMVTFRQRRRINRISDTSESNNETDQNSDWQNTTQNDTYSSSIEFSTGDKVQGPQVPKTTPQTDDKEKTSVDKVVYFLNYLDKKFRHHFVPA</sequence>
<proteinExistence type="predicted"/>